<dbReference type="AlphaFoldDB" id="A0A2A6BXX8"/>
<keyword evidence="9" id="KW-1185">Reference proteome</keyword>
<evidence type="ECO:0000256" key="7">
    <source>
        <dbReference type="SAM" id="MobiDB-lite"/>
    </source>
</evidence>
<dbReference type="InterPro" id="IPR047119">
    <property type="entry name" value="FOXN2/3-like"/>
</dbReference>
<evidence type="ECO:0000256" key="4">
    <source>
        <dbReference type="ARBA" id="ARBA00023163"/>
    </source>
</evidence>
<dbReference type="Gene3D" id="1.10.10.10">
    <property type="entry name" value="Winged helix-like DNA-binding domain superfamily/Winged helix DNA-binding domain"/>
    <property type="match status" value="4"/>
</dbReference>
<comment type="subcellular location">
    <subcellularLocation>
        <location evidence="1 6">Nucleus</location>
    </subcellularLocation>
</comment>
<name>A0A2A6BXX8_PRIPA</name>
<accession>A0A2A6BXX8</accession>
<dbReference type="GO" id="GO:0005634">
    <property type="term" value="C:nucleus"/>
    <property type="evidence" value="ECO:0000318"/>
    <property type="project" value="GO_Central"/>
</dbReference>
<dbReference type="InterPro" id="IPR036390">
    <property type="entry name" value="WH_DNA-bd_sf"/>
</dbReference>
<reference evidence="8" key="2">
    <citation type="submission" date="2022-06" db="UniProtKB">
        <authorList>
            <consortium name="EnsemblMetazoa"/>
        </authorList>
    </citation>
    <scope>IDENTIFICATION</scope>
    <source>
        <strain evidence="8">PS312</strain>
    </source>
</reference>
<feature type="DNA-binding region" description="Fork-head" evidence="6">
    <location>
        <begin position="68"/>
        <end position="161"/>
    </location>
</feature>
<dbReference type="SUPFAM" id="SSF46785">
    <property type="entry name" value="Winged helix' DNA-binding domain"/>
    <property type="match status" value="3"/>
</dbReference>
<evidence type="ECO:0000313" key="9">
    <source>
        <dbReference type="Proteomes" id="UP000005239"/>
    </source>
</evidence>
<accession>A0A8R1UDS4</accession>
<evidence type="ECO:0000256" key="2">
    <source>
        <dbReference type="ARBA" id="ARBA00023015"/>
    </source>
</evidence>
<protein>
    <submittedName>
        <fullName evidence="8">Uncharacterized protein</fullName>
    </submittedName>
</protein>
<dbReference type="Proteomes" id="UP000005239">
    <property type="component" value="Unassembled WGS sequence"/>
</dbReference>
<keyword evidence="3 6" id="KW-0238">DNA-binding</keyword>
<evidence type="ECO:0000256" key="5">
    <source>
        <dbReference type="ARBA" id="ARBA00023242"/>
    </source>
</evidence>
<proteinExistence type="predicted"/>
<feature type="region of interest" description="Disordered" evidence="7">
    <location>
        <begin position="344"/>
        <end position="378"/>
    </location>
</feature>
<feature type="region of interest" description="Disordered" evidence="7">
    <location>
        <begin position="18"/>
        <end position="56"/>
    </location>
</feature>
<dbReference type="PROSITE" id="PS50039">
    <property type="entry name" value="FORK_HEAD_3"/>
    <property type="match status" value="3"/>
</dbReference>
<dbReference type="SMART" id="SM00339">
    <property type="entry name" value="FH"/>
    <property type="match status" value="1"/>
</dbReference>
<feature type="region of interest" description="Disordered" evidence="7">
    <location>
        <begin position="188"/>
        <end position="214"/>
    </location>
</feature>
<keyword evidence="4" id="KW-0804">Transcription</keyword>
<feature type="compositionally biased region" description="Acidic residues" evidence="7">
    <location>
        <begin position="18"/>
        <end position="30"/>
    </location>
</feature>
<dbReference type="PANTHER" id="PTHR13962:SF17">
    <property type="entry name" value="FORKHEAD BOX PROTEIN N4"/>
    <property type="match status" value="1"/>
</dbReference>
<keyword evidence="5 6" id="KW-0539">Nucleus</keyword>
<dbReference type="GO" id="GO:0003700">
    <property type="term" value="F:DNA-binding transcription factor activity"/>
    <property type="evidence" value="ECO:0000318"/>
    <property type="project" value="GO_Central"/>
</dbReference>
<sequence length="624" mass="71098">MSQADDSDDDDIFYIYEEEEYSESSSDSDVDVVTCEESTSHPPSHEPKNGESPPKATFRSISTFKRPSWIIMIAQALKATKSGELHVTKIYECIGNRYFPSCKFKRTWKAIIRTTLSRSRFFENVEGGAHRRTAKVWRIRPDMMAKIDKRIAKLNGMKTREIAMDSEAEKPSCSFSVEISDGPSTTALIDYSPPSTSTPIPDHNSQYGRAQSGRAHSPTIKLPWSFASMITFALREHGQLPISKIFKFISNKFPNYCNEKYSTWKLKVSKVLVQNRNFMHIENGTQWQIRPDRISRAQSELNNQFNLDRQVEKFLNLKSESDKAKTAQKSINVINPILPATPDAPLPESAANQAAESALPKQSLNIIDKGPQSSSETSETGMLTAAHICEFICHRFPYYREATFAWRRSVRHELWNNRSFVCYGSDAKGQERNKNAKWQIRPENSVGNATTTPVQPASDTEILYSFPDDIAVVVEEVCDAAPQTPITTHHRLNQHTSTHTRPMFAPMSNRASIVKRNSLNWTFSNMVALSLEESPTGHLPTSEIYKFVNERFLIYNFDLKKAIRVALDDKSKFDYQVLRTKRGFEATWYIPPKNSEKVKAELAAQLEKDRQYEMDKAVVQDNDE</sequence>
<evidence type="ECO:0000256" key="6">
    <source>
        <dbReference type="PROSITE-ProRule" id="PRU00089"/>
    </source>
</evidence>
<dbReference type="InterPro" id="IPR036388">
    <property type="entry name" value="WH-like_DNA-bd_sf"/>
</dbReference>
<dbReference type="PANTHER" id="PTHR13962">
    <property type="entry name" value="FORKHEAD BOX PROTEIN N3-LIKE PROTEIN-RELATED"/>
    <property type="match status" value="1"/>
</dbReference>
<evidence type="ECO:0000313" key="8">
    <source>
        <dbReference type="EnsemblMetazoa" id="PPA19175.1"/>
    </source>
</evidence>
<dbReference type="InterPro" id="IPR001766">
    <property type="entry name" value="Fork_head_dom"/>
</dbReference>
<evidence type="ECO:0000256" key="3">
    <source>
        <dbReference type="ARBA" id="ARBA00023125"/>
    </source>
</evidence>
<feature type="compositionally biased region" description="Polar residues" evidence="7">
    <location>
        <begin position="350"/>
        <end position="378"/>
    </location>
</feature>
<dbReference type="GO" id="GO:0000987">
    <property type="term" value="F:cis-regulatory region sequence-specific DNA binding"/>
    <property type="evidence" value="ECO:0000318"/>
    <property type="project" value="GO_Central"/>
</dbReference>
<feature type="DNA-binding region" description="Fork-head" evidence="6">
    <location>
        <begin position="221"/>
        <end position="311"/>
    </location>
</feature>
<feature type="DNA-binding region" description="Fork-head" evidence="6">
    <location>
        <begin position="358"/>
        <end position="443"/>
    </location>
</feature>
<feature type="compositionally biased region" description="Polar residues" evidence="7">
    <location>
        <begin position="188"/>
        <end position="209"/>
    </location>
</feature>
<reference evidence="9" key="1">
    <citation type="journal article" date="2008" name="Nat. Genet.">
        <title>The Pristionchus pacificus genome provides a unique perspective on nematode lifestyle and parasitism.</title>
        <authorList>
            <person name="Dieterich C."/>
            <person name="Clifton S.W."/>
            <person name="Schuster L.N."/>
            <person name="Chinwalla A."/>
            <person name="Delehaunty K."/>
            <person name="Dinkelacker I."/>
            <person name="Fulton L."/>
            <person name="Fulton R."/>
            <person name="Godfrey J."/>
            <person name="Minx P."/>
            <person name="Mitreva M."/>
            <person name="Roeseler W."/>
            <person name="Tian H."/>
            <person name="Witte H."/>
            <person name="Yang S.P."/>
            <person name="Wilson R.K."/>
            <person name="Sommer R.J."/>
        </authorList>
    </citation>
    <scope>NUCLEOTIDE SEQUENCE [LARGE SCALE GENOMIC DNA]</scope>
    <source>
        <strain evidence="9">PS312</strain>
    </source>
</reference>
<gene>
    <name evidence="8" type="primary">WBGene00108729</name>
</gene>
<dbReference type="GO" id="GO:0006355">
    <property type="term" value="P:regulation of DNA-templated transcription"/>
    <property type="evidence" value="ECO:0000318"/>
    <property type="project" value="GO_Central"/>
</dbReference>
<organism evidence="8 9">
    <name type="scientific">Pristionchus pacificus</name>
    <name type="common">Parasitic nematode worm</name>
    <dbReference type="NCBI Taxonomy" id="54126"/>
    <lineage>
        <taxon>Eukaryota</taxon>
        <taxon>Metazoa</taxon>
        <taxon>Ecdysozoa</taxon>
        <taxon>Nematoda</taxon>
        <taxon>Chromadorea</taxon>
        <taxon>Rhabditida</taxon>
        <taxon>Rhabditina</taxon>
        <taxon>Diplogasteromorpha</taxon>
        <taxon>Diplogasteroidea</taxon>
        <taxon>Neodiplogasteridae</taxon>
        <taxon>Pristionchus</taxon>
    </lineage>
</organism>
<dbReference type="EnsemblMetazoa" id="PPA19175.1">
    <property type="protein sequence ID" value="PPA19175.1"/>
    <property type="gene ID" value="WBGene00108729"/>
</dbReference>
<evidence type="ECO:0000256" key="1">
    <source>
        <dbReference type="ARBA" id="ARBA00004123"/>
    </source>
</evidence>
<dbReference type="Pfam" id="PF00250">
    <property type="entry name" value="Forkhead"/>
    <property type="match status" value="3"/>
</dbReference>
<keyword evidence="2" id="KW-0805">Transcription regulation</keyword>